<evidence type="ECO:0000313" key="3">
    <source>
        <dbReference type="EMBL" id="QSS54714.1"/>
    </source>
</evidence>
<protein>
    <submittedName>
        <fullName evidence="2">Predicted protein</fullName>
    </submittedName>
</protein>
<feature type="region of interest" description="Disordered" evidence="1">
    <location>
        <begin position="1"/>
        <end position="41"/>
    </location>
</feature>
<proteinExistence type="predicted"/>
<evidence type="ECO:0000313" key="4">
    <source>
        <dbReference type="Proteomes" id="UP000008142"/>
    </source>
</evidence>
<dbReference type="OMA" id="RLVEANW"/>
<dbReference type="EMBL" id="CP069104">
    <property type="protein sequence ID" value="QSS54714.1"/>
    <property type="molecule type" value="Genomic_DNA"/>
</dbReference>
<reference evidence="4" key="1">
    <citation type="submission" date="2008-07" db="EMBL/GenBank/DDBJ databases">
        <title>Annotation of Ajellomyces capsulatus strain H88.</title>
        <authorList>
            <person name="Champion M."/>
            <person name="Cuomo C."/>
            <person name="Ma L.-J."/>
            <person name="Henn M.R."/>
            <person name="Sil A."/>
            <person name="Goldman B."/>
            <person name="Young S.K."/>
            <person name="Kodira C.D."/>
            <person name="Zeng Q."/>
            <person name="Koehrsen M."/>
            <person name="Alvarado L."/>
            <person name="Berlin A."/>
            <person name="Borenstein D."/>
            <person name="Chen Z."/>
            <person name="Engels R."/>
            <person name="Freedman E."/>
            <person name="Gellesch M."/>
            <person name="Goldberg J."/>
            <person name="Griggs A."/>
            <person name="Gujja S."/>
            <person name="Heiman D."/>
            <person name="Hepburn T."/>
            <person name="Howarth C."/>
            <person name="Jen D."/>
            <person name="Larson L."/>
            <person name="Lewis B."/>
            <person name="Mehta T."/>
            <person name="Park D."/>
            <person name="Pearson M."/>
            <person name="Roberts A."/>
            <person name="Saif S."/>
            <person name="Shea T."/>
            <person name="Shenoy N."/>
            <person name="Sisk P."/>
            <person name="Stolte C."/>
            <person name="Sykes S."/>
            <person name="Walk T."/>
            <person name="White J."/>
            <person name="Yandava C."/>
            <person name="Klein B."/>
            <person name="McEwen J.G."/>
            <person name="Puccia R."/>
            <person name="Goldman G.H."/>
            <person name="Felipe M.S."/>
            <person name="Nino-Vega G."/>
            <person name="San-Blas G."/>
            <person name="Taylor J."/>
            <person name="Mendoza L."/>
            <person name="Galagan J."/>
            <person name="Nusbaum C."/>
            <person name="Birren B."/>
        </authorList>
    </citation>
    <scope>NUCLEOTIDE SEQUENCE [LARGE SCALE GENOMIC DNA]</scope>
    <source>
        <strain evidence="4">H88</strain>
    </source>
</reference>
<gene>
    <name evidence="2" type="ORF">HCEG_08330</name>
    <name evidence="3" type="ORF">I7I53_02355</name>
</gene>
<evidence type="ECO:0000313" key="2">
    <source>
        <dbReference type="EMBL" id="EGC49115.1"/>
    </source>
</evidence>
<organism evidence="4">
    <name type="scientific">Ajellomyces capsulatus (strain H88)</name>
    <name type="common">Darling's disease fungus</name>
    <name type="synonym">Histoplasma capsulatum</name>
    <dbReference type="NCBI Taxonomy" id="544711"/>
    <lineage>
        <taxon>Eukaryota</taxon>
        <taxon>Fungi</taxon>
        <taxon>Dikarya</taxon>
        <taxon>Ascomycota</taxon>
        <taxon>Pezizomycotina</taxon>
        <taxon>Eurotiomycetes</taxon>
        <taxon>Eurotiomycetidae</taxon>
        <taxon>Onygenales</taxon>
        <taxon>Ajellomycetaceae</taxon>
        <taxon>Histoplasma</taxon>
    </lineage>
</organism>
<dbReference type="AlphaFoldDB" id="F0UT88"/>
<dbReference type="VEuPathDB" id="FungiDB:I7I53_02355"/>
<dbReference type="Proteomes" id="UP000008142">
    <property type="component" value="Unassembled WGS sequence"/>
</dbReference>
<sequence length="131" mass="14769">MTTASNDVEVEDEHVEGPQRVRRAGVQPRGGRHRNRTQRRIDPQGSFNDFYMYRDRLVEANWVGVVQWPSSRPGPGVAVGGSRLPPDLMNVIIDDKTTGPFSQHIMPVGIILRFSEDVIFPMRIYEAPPAT</sequence>
<dbReference type="EMBL" id="DS990642">
    <property type="protein sequence ID" value="EGC49115.1"/>
    <property type="molecule type" value="Genomic_DNA"/>
</dbReference>
<reference evidence="3" key="2">
    <citation type="submission" date="2021-01" db="EMBL/GenBank/DDBJ databases">
        <title>Chromosome-level genome assembly of a human fungal pathogen reveals clustering of transcriptionally co-regulated genes.</title>
        <authorList>
            <person name="Voorhies M."/>
            <person name="Cohen S."/>
            <person name="Shea T.P."/>
            <person name="Petrus S."/>
            <person name="Munoz J.F."/>
            <person name="Poplawski S."/>
            <person name="Goldman W.E."/>
            <person name="Michael T."/>
            <person name="Cuomo C.A."/>
            <person name="Sil A."/>
            <person name="Beyhan S."/>
        </authorList>
    </citation>
    <scope>NUCLEOTIDE SEQUENCE</scope>
    <source>
        <strain evidence="3">H88</strain>
    </source>
</reference>
<accession>F0UT88</accession>
<dbReference type="HOGENOM" id="CLU_2108363_0_0_1"/>
<name>F0UT88_AJEC8</name>
<dbReference type="Proteomes" id="UP000663419">
    <property type="component" value="Chromosome 3"/>
</dbReference>
<evidence type="ECO:0000256" key="1">
    <source>
        <dbReference type="SAM" id="MobiDB-lite"/>
    </source>
</evidence>